<dbReference type="CDD" id="cd05827">
    <property type="entry name" value="Sortase_C"/>
    <property type="match status" value="1"/>
</dbReference>
<feature type="active site" description="Proton donor/acceptor" evidence="2">
    <location>
        <position position="181"/>
    </location>
</feature>
<keyword evidence="5" id="KW-1185">Reference proteome</keyword>
<sequence length="320" mass="34321">MSTAPSPAPVAVVPDADDMQPLTTKRRWRPGALTIVSALLAVIGLSIVIYPSGSSWLSSYNQSQLIRDLSEQIENASPGGMEQLQAAYHYNDALSSGVRLDANTNVPTGAGSTSNDTLIYNNILSTSGSDVMARVRIPAIDVDLPIYHGTSDEVLLKGVGHLEGSHLPVGGSDTHSVLTAHRGLAQSTMFSNLDRVAVGDTFTVEVFGEVLTYQVRETKVVEPEDTDTLLTVAGKDMVTLVTCTPLGINSHRILVTGERVTPTPIQDIREAGADPTIPGFPWWALAYLSGLLLIGAYVWRSGYSDAKRAAAVRRRARRRA</sequence>
<dbReference type="SUPFAM" id="SSF63817">
    <property type="entry name" value="Sortase"/>
    <property type="match status" value="1"/>
</dbReference>
<dbReference type="GO" id="GO:0016787">
    <property type="term" value="F:hydrolase activity"/>
    <property type="evidence" value="ECO:0007669"/>
    <property type="project" value="UniProtKB-KW"/>
</dbReference>
<evidence type="ECO:0000256" key="1">
    <source>
        <dbReference type="ARBA" id="ARBA00022801"/>
    </source>
</evidence>
<dbReference type="eggNOG" id="COG3764">
    <property type="taxonomic scope" value="Bacteria"/>
</dbReference>
<proteinExistence type="predicted"/>
<dbReference type="InterPro" id="IPR005754">
    <property type="entry name" value="Sortase"/>
</dbReference>
<dbReference type="EMBL" id="AOCK01000013">
    <property type="protein sequence ID" value="EMQ96859.1"/>
    <property type="molecule type" value="Genomic_DNA"/>
</dbReference>
<evidence type="ECO:0000256" key="3">
    <source>
        <dbReference type="SAM" id="Phobius"/>
    </source>
</evidence>
<dbReference type="NCBIfam" id="NF033745">
    <property type="entry name" value="class_C_sortase"/>
    <property type="match status" value="1"/>
</dbReference>
<feature type="transmembrane region" description="Helical" evidence="3">
    <location>
        <begin position="32"/>
        <end position="53"/>
    </location>
</feature>
<protein>
    <submittedName>
        <fullName evidence="4">Sortase family protein</fullName>
    </submittedName>
</protein>
<evidence type="ECO:0000256" key="2">
    <source>
        <dbReference type="PIRSR" id="PIRSR605754-1"/>
    </source>
</evidence>
<name>M7N525_9MICC</name>
<comment type="caution">
    <text evidence="4">The sequence shown here is derived from an EMBL/GenBank/DDBJ whole genome shotgun (WGS) entry which is preliminary data.</text>
</comment>
<dbReference type="NCBIfam" id="TIGR01076">
    <property type="entry name" value="sortase_fam"/>
    <property type="match status" value="1"/>
</dbReference>
<dbReference type="InterPro" id="IPR023365">
    <property type="entry name" value="Sortase_dom-sf"/>
</dbReference>
<dbReference type="PATRIC" id="fig|1276920.7.peg.3709"/>
<gene>
    <name evidence="4" type="ORF">ADIAG_03710</name>
</gene>
<dbReference type="Proteomes" id="UP000012015">
    <property type="component" value="Unassembled WGS sequence"/>
</dbReference>
<dbReference type="STRING" id="1276920.ADIAG_03710"/>
<organism evidence="4 5">
    <name type="scientific">Paeniglutamicibacter gangotriensis Lz1y</name>
    <dbReference type="NCBI Taxonomy" id="1276920"/>
    <lineage>
        <taxon>Bacteria</taxon>
        <taxon>Bacillati</taxon>
        <taxon>Actinomycetota</taxon>
        <taxon>Actinomycetes</taxon>
        <taxon>Micrococcales</taxon>
        <taxon>Micrococcaceae</taxon>
        <taxon>Paeniglutamicibacter</taxon>
    </lineage>
</organism>
<evidence type="ECO:0000313" key="5">
    <source>
        <dbReference type="Proteomes" id="UP000012015"/>
    </source>
</evidence>
<evidence type="ECO:0000313" key="4">
    <source>
        <dbReference type="EMBL" id="EMQ96859.1"/>
    </source>
</evidence>
<dbReference type="Gene3D" id="2.40.260.10">
    <property type="entry name" value="Sortase"/>
    <property type="match status" value="1"/>
</dbReference>
<feature type="active site" description="Acyl-thioester intermediate" evidence="2">
    <location>
        <position position="243"/>
    </location>
</feature>
<accession>M7N525</accession>
<reference evidence="4 5" key="1">
    <citation type="journal article" date="2013" name="Genome Announc.">
        <title>Draft Genome Sequence of Arthrobacter gangotriensis Strain Lz1yT, Isolated from a Penguin Rookery Soil Sample Collected in Antarctica, near the Indian Station Dakshin Gangotri.</title>
        <authorList>
            <person name="Shivaji S."/>
            <person name="Ara S."/>
            <person name="Bandi S."/>
            <person name="Singh A."/>
            <person name="Kumar Pinnaka A."/>
        </authorList>
    </citation>
    <scope>NUCLEOTIDE SEQUENCE [LARGE SCALE GENOMIC DNA]</scope>
    <source>
        <strain evidence="4 5">Lz1y</strain>
    </source>
</reference>
<dbReference type="InterPro" id="IPR042002">
    <property type="entry name" value="Sortase_C"/>
</dbReference>
<keyword evidence="3" id="KW-1133">Transmembrane helix</keyword>
<keyword evidence="3" id="KW-0812">Transmembrane</keyword>
<dbReference type="Pfam" id="PF04203">
    <property type="entry name" value="Sortase"/>
    <property type="match status" value="1"/>
</dbReference>
<feature type="transmembrane region" description="Helical" evidence="3">
    <location>
        <begin position="280"/>
        <end position="299"/>
    </location>
</feature>
<keyword evidence="3" id="KW-0472">Membrane</keyword>
<keyword evidence="1" id="KW-0378">Hydrolase</keyword>
<dbReference type="AlphaFoldDB" id="M7N525"/>